<evidence type="ECO:0000313" key="1">
    <source>
        <dbReference type="EMBL" id="KAJ9091437.1"/>
    </source>
</evidence>
<organism evidence="1 2">
    <name type="scientific">Naganishia adeliensis</name>
    <dbReference type="NCBI Taxonomy" id="92952"/>
    <lineage>
        <taxon>Eukaryota</taxon>
        <taxon>Fungi</taxon>
        <taxon>Dikarya</taxon>
        <taxon>Basidiomycota</taxon>
        <taxon>Agaricomycotina</taxon>
        <taxon>Tremellomycetes</taxon>
        <taxon>Filobasidiales</taxon>
        <taxon>Filobasidiaceae</taxon>
        <taxon>Naganishia</taxon>
    </lineage>
</organism>
<protein>
    <submittedName>
        <fullName evidence="1">Uncharacterized protein</fullName>
    </submittedName>
</protein>
<reference evidence="1" key="1">
    <citation type="submission" date="2023-04" db="EMBL/GenBank/DDBJ databases">
        <title>Draft Genome sequencing of Naganishia species isolated from polar environments using Oxford Nanopore Technology.</title>
        <authorList>
            <person name="Leo P."/>
            <person name="Venkateswaran K."/>
        </authorList>
    </citation>
    <scope>NUCLEOTIDE SEQUENCE</scope>
    <source>
        <strain evidence="1">MNA-CCFEE 5262</strain>
    </source>
</reference>
<accession>A0ACC2UXD6</accession>
<evidence type="ECO:0000313" key="2">
    <source>
        <dbReference type="Proteomes" id="UP001230649"/>
    </source>
</evidence>
<name>A0ACC2UXD6_9TREE</name>
<keyword evidence="2" id="KW-1185">Reference proteome</keyword>
<gene>
    <name evidence="1" type="ORF">QFC20_007627</name>
</gene>
<sequence length="171" mass="18689">MVEATSPGTLTSLDHASAYSINKEVIKIATEAIKRSRGGIEFQSEGKTYYGVKEIDLGHLLSHKPAAILLADILEQVVVACDEASVPQYSLKKALSSLRIASVHRESRDCQARCHVYYRHAGRMMARLIVLYQGYYGVHPDKVSTFKTTGGVGKGGSKPAPHHSAKRKVQP</sequence>
<proteinExistence type="predicted"/>
<dbReference type="Proteomes" id="UP001230649">
    <property type="component" value="Unassembled WGS sequence"/>
</dbReference>
<comment type="caution">
    <text evidence="1">The sequence shown here is derived from an EMBL/GenBank/DDBJ whole genome shotgun (WGS) entry which is preliminary data.</text>
</comment>
<dbReference type="EMBL" id="JASBWS010000201">
    <property type="protein sequence ID" value="KAJ9091437.1"/>
    <property type="molecule type" value="Genomic_DNA"/>
</dbReference>